<keyword evidence="1" id="KW-1133">Transmembrane helix</keyword>
<evidence type="ECO:0000256" key="1">
    <source>
        <dbReference type="SAM" id="Phobius"/>
    </source>
</evidence>
<evidence type="ECO:0000313" key="2">
    <source>
        <dbReference type="EMBL" id="KNE68797.1"/>
    </source>
</evidence>
<name>A0A0L0T249_ALLM3</name>
<protein>
    <submittedName>
        <fullName evidence="2">Uncharacterized protein</fullName>
    </submittedName>
</protein>
<dbReference type="OrthoDB" id="2128781at2759"/>
<organism evidence="2 3">
    <name type="scientific">Allomyces macrogynus (strain ATCC 38327)</name>
    <name type="common">Allomyces javanicus var. macrogynus</name>
    <dbReference type="NCBI Taxonomy" id="578462"/>
    <lineage>
        <taxon>Eukaryota</taxon>
        <taxon>Fungi</taxon>
        <taxon>Fungi incertae sedis</taxon>
        <taxon>Blastocladiomycota</taxon>
        <taxon>Blastocladiomycetes</taxon>
        <taxon>Blastocladiales</taxon>
        <taxon>Blastocladiaceae</taxon>
        <taxon>Allomyces</taxon>
    </lineage>
</organism>
<dbReference type="Proteomes" id="UP000054350">
    <property type="component" value="Unassembled WGS sequence"/>
</dbReference>
<dbReference type="AlphaFoldDB" id="A0A0L0T249"/>
<keyword evidence="1" id="KW-0472">Membrane</keyword>
<dbReference type="EMBL" id="GG745358">
    <property type="protein sequence ID" value="KNE68797.1"/>
    <property type="molecule type" value="Genomic_DNA"/>
</dbReference>
<evidence type="ECO:0000313" key="3">
    <source>
        <dbReference type="Proteomes" id="UP000054350"/>
    </source>
</evidence>
<keyword evidence="1" id="KW-0812">Transmembrane</keyword>
<feature type="transmembrane region" description="Helical" evidence="1">
    <location>
        <begin position="182"/>
        <end position="202"/>
    </location>
</feature>
<accession>A0A0L0T249</accession>
<feature type="transmembrane region" description="Helical" evidence="1">
    <location>
        <begin position="102"/>
        <end position="119"/>
    </location>
</feature>
<reference evidence="2 3" key="1">
    <citation type="submission" date="2009-11" db="EMBL/GenBank/DDBJ databases">
        <title>Annotation of Allomyces macrogynus ATCC 38327.</title>
        <authorList>
            <consortium name="The Broad Institute Genome Sequencing Platform"/>
            <person name="Russ C."/>
            <person name="Cuomo C."/>
            <person name="Burger G."/>
            <person name="Gray M.W."/>
            <person name="Holland P.W.H."/>
            <person name="King N."/>
            <person name="Lang F.B.F."/>
            <person name="Roger A.J."/>
            <person name="Ruiz-Trillo I."/>
            <person name="Young S.K."/>
            <person name="Zeng Q."/>
            <person name="Gargeya S."/>
            <person name="Fitzgerald M."/>
            <person name="Haas B."/>
            <person name="Abouelleil A."/>
            <person name="Alvarado L."/>
            <person name="Arachchi H.M."/>
            <person name="Berlin A."/>
            <person name="Chapman S.B."/>
            <person name="Gearin G."/>
            <person name="Goldberg J."/>
            <person name="Griggs A."/>
            <person name="Gujja S."/>
            <person name="Hansen M."/>
            <person name="Heiman D."/>
            <person name="Howarth C."/>
            <person name="Larimer J."/>
            <person name="Lui A."/>
            <person name="MacDonald P.J.P."/>
            <person name="McCowen C."/>
            <person name="Montmayeur A."/>
            <person name="Murphy C."/>
            <person name="Neiman D."/>
            <person name="Pearson M."/>
            <person name="Priest M."/>
            <person name="Roberts A."/>
            <person name="Saif S."/>
            <person name="Shea T."/>
            <person name="Sisk P."/>
            <person name="Stolte C."/>
            <person name="Sykes S."/>
            <person name="Wortman J."/>
            <person name="Nusbaum C."/>
            <person name="Birren B."/>
        </authorList>
    </citation>
    <scope>NUCLEOTIDE SEQUENCE [LARGE SCALE GENOMIC DNA]</scope>
    <source>
        <strain evidence="2 3">ATCC 38327</strain>
    </source>
</reference>
<sequence length="204" mass="21972">MVMAGLGHSAVHFDHAHAVRWMVWFAAVAFIIFYSSSTAAESLDGCGRAAMWFAADFVWSFKDAARIDYIVSRALILEARGAHAASSPPPRRSRFARQCTRIPWAATTAVVSLMLYWSICDLVSGTLIVHTSWAAYHADAAAAAAGATTTTAATAGSYQGLAKLAARHAVYRNIILLEEGRVLLSLAGMLYITLLLFLSTICSD</sequence>
<feature type="transmembrane region" description="Helical" evidence="1">
    <location>
        <begin position="18"/>
        <end position="35"/>
    </location>
</feature>
<dbReference type="VEuPathDB" id="FungiDB:AMAG_13438"/>
<gene>
    <name evidence="2" type="ORF">AMAG_13438</name>
</gene>
<reference evidence="3" key="2">
    <citation type="submission" date="2009-11" db="EMBL/GenBank/DDBJ databases">
        <title>The Genome Sequence of Allomyces macrogynus strain ATCC 38327.</title>
        <authorList>
            <consortium name="The Broad Institute Genome Sequencing Platform"/>
            <person name="Russ C."/>
            <person name="Cuomo C."/>
            <person name="Shea T."/>
            <person name="Young S.K."/>
            <person name="Zeng Q."/>
            <person name="Koehrsen M."/>
            <person name="Haas B."/>
            <person name="Borodovsky M."/>
            <person name="Guigo R."/>
            <person name="Alvarado L."/>
            <person name="Berlin A."/>
            <person name="Borenstein D."/>
            <person name="Chen Z."/>
            <person name="Engels R."/>
            <person name="Freedman E."/>
            <person name="Gellesch M."/>
            <person name="Goldberg J."/>
            <person name="Griggs A."/>
            <person name="Gujja S."/>
            <person name="Heiman D."/>
            <person name="Hepburn T."/>
            <person name="Howarth C."/>
            <person name="Jen D."/>
            <person name="Larson L."/>
            <person name="Lewis B."/>
            <person name="Mehta T."/>
            <person name="Park D."/>
            <person name="Pearson M."/>
            <person name="Roberts A."/>
            <person name="Saif S."/>
            <person name="Shenoy N."/>
            <person name="Sisk P."/>
            <person name="Stolte C."/>
            <person name="Sykes S."/>
            <person name="Walk T."/>
            <person name="White J."/>
            <person name="Yandava C."/>
            <person name="Burger G."/>
            <person name="Gray M.W."/>
            <person name="Holland P.W.H."/>
            <person name="King N."/>
            <person name="Lang F.B.F."/>
            <person name="Roger A.J."/>
            <person name="Ruiz-Trillo I."/>
            <person name="Lander E."/>
            <person name="Nusbaum C."/>
        </authorList>
    </citation>
    <scope>NUCLEOTIDE SEQUENCE [LARGE SCALE GENOMIC DNA]</scope>
    <source>
        <strain evidence="3">ATCC 38327</strain>
    </source>
</reference>
<keyword evidence="3" id="KW-1185">Reference proteome</keyword>
<proteinExistence type="predicted"/>